<proteinExistence type="predicted"/>
<protein>
    <submittedName>
        <fullName evidence="1">Uncharacterized protein</fullName>
    </submittedName>
</protein>
<organism evidence="1 2">
    <name type="scientific">Desmospora profundinema</name>
    <dbReference type="NCBI Taxonomy" id="1571184"/>
    <lineage>
        <taxon>Bacteria</taxon>
        <taxon>Bacillati</taxon>
        <taxon>Bacillota</taxon>
        <taxon>Bacilli</taxon>
        <taxon>Bacillales</taxon>
        <taxon>Thermoactinomycetaceae</taxon>
        <taxon>Desmospora</taxon>
    </lineage>
</organism>
<evidence type="ECO:0000313" key="2">
    <source>
        <dbReference type="Proteomes" id="UP001185012"/>
    </source>
</evidence>
<dbReference type="Proteomes" id="UP001185012">
    <property type="component" value="Unassembled WGS sequence"/>
</dbReference>
<reference evidence="1 2" key="1">
    <citation type="submission" date="2023-07" db="EMBL/GenBank/DDBJ databases">
        <title>Genomic Encyclopedia of Type Strains, Phase IV (KMG-IV): sequencing the most valuable type-strain genomes for metagenomic binning, comparative biology and taxonomic classification.</title>
        <authorList>
            <person name="Goeker M."/>
        </authorList>
    </citation>
    <scope>NUCLEOTIDE SEQUENCE [LARGE SCALE GENOMIC DNA]</scope>
    <source>
        <strain evidence="1 2">DSM 45903</strain>
    </source>
</reference>
<evidence type="ECO:0000313" key="1">
    <source>
        <dbReference type="EMBL" id="MDR6226384.1"/>
    </source>
</evidence>
<dbReference type="RefSeq" id="WP_309866197.1">
    <property type="nucleotide sequence ID" value="NZ_JAVDQG010000005.1"/>
</dbReference>
<gene>
    <name evidence="1" type="ORF">JOE21_002391</name>
</gene>
<sequence length="56" mass="6459">MDVEAVGKRYRVDADKCNRQTLREIAHQAGFKLFMEESGTTVWNGYVTPVQGKWKI</sequence>
<dbReference type="EMBL" id="JAVDQG010000005">
    <property type="protein sequence ID" value="MDR6226384.1"/>
    <property type="molecule type" value="Genomic_DNA"/>
</dbReference>
<keyword evidence="2" id="KW-1185">Reference proteome</keyword>
<accession>A0ABU1INL6</accession>
<comment type="caution">
    <text evidence="1">The sequence shown here is derived from an EMBL/GenBank/DDBJ whole genome shotgun (WGS) entry which is preliminary data.</text>
</comment>
<name>A0ABU1INL6_9BACL</name>